<gene>
    <name evidence="4" type="ORF">G3M78_13745</name>
</gene>
<dbReference type="CDD" id="cd06464">
    <property type="entry name" value="ACD_sHsps-like"/>
    <property type="match status" value="1"/>
</dbReference>
<accession>A0A7T0C4I2</accession>
<evidence type="ECO:0000259" key="3">
    <source>
        <dbReference type="PROSITE" id="PS01031"/>
    </source>
</evidence>
<dbReference type="InterPro" id="IPR008978">
    <property type="entry name" value="HSP20-like_chaperone"/>
</dbReference>
<name>A0A7T0C4I2_9BACT</name>
<evidence type="ECO:0000256" key="2">
    <source>
        <dbReference type="RuleBase" id="RU003616"/>
    </source>
</evidence>
<comment type="similarity">
    <text evidence="1 2">Belongs to the small heat shock protein (HSP20) family.</text>
</comment>
<dbReference type="Proteomes" id="UP000594464">
    <property type="component" value="Chromosome"/>
</dbReference>
<sequence>MKIKDLIPWSREKEMENPFAALQNEMNRLFNNFSSSGFNAPFFNGENGTMKEIYPNIDLLETEKEFIVNAELPGIDEKDVDVKLTHNQLIIKGEKKEEKFEEEKNGYVRTERSFGSFYRSIPVPAGIDPQKINAEFKKGVLKVTLGKSKEAQEEVVKIPIHAVN</sequence>
<dbReference type="SUPFAM" id="SSF49764">
    <property type="entry name" value="HSP20-like chaperones"/>
    <property type="match status" value="1"/>
</dbReference>
<proteinExistence type="inferred from homology"/>
<dbReference type="InterPro" id="IPR031107">
    <property type="entry name" value="Small_HSP"/>
</dbReference>
<dbReference type="Pfam" id="PF00011">
    <property type="entry name" value="HSP20"/>
    <property type="match status" value="1"/>
</dbReference>
<reference evidence="5" key="1">
    <citation type="submission" date="2020-02" db="EMBL/GenBank/DDBJ databases">
        <title>Genomic and physiological characterization of two novel Nitrospinaceae genera.</title>
        <authorList>
            <person name="Mueller A.J."/>
            <person name="Jung M.-Y."/>
            <person name="Strachan C.R."/>
            <person name="Herbold C.W."/>
            <person name="Kirkegaard R.H."/>
            <person name="Daims H."/>
        </authorList>
    </citation>
    <scope>NUCLEOTIDE SEQUENCE [LARGE SCALE GENOMIC DNA]</scope>
</reference>
<feature type="domain" description="SHSP" evidence="3">
    <location>
        <begin position="48"/>
        <end position="163"/>
    </location>
</feature>
<organism evidence="4 5">
    <name type="scientific">Candidatus Nitrohelix vancouverensis</name>
    <dbReference type="NCBI Taxonomy" id="2705534"/>
    <lineage>
        <taxon>Bacteria</taxon>
        <taxon>Pseudomonadati</taxon>
        <taxon>Nitrospinota/Tectimicrobiota group</taxon>
        <taxon>Nitrospinota</taxon>
        <taxon>Nitrospinia</taxon>
        <taxon>Nitrospinales</taxon>
        <taxon>Nitrospinaceae</taxon>
        <taxon>Candidatus Nitrohelix</taxon>
    </lineage>
</organism>
<protein>
    <submittedName>
        <fullName evidence="4">Hsp20/alpha crystallin family protein</fullName>
    </submittedName>
</protein>
<evidence type="ECO:0000313" key="4">
    <source>
        <dbReference type="EMBL" id="QPJ66401.1"/>
    </source>
</evidence>
<dbReference type="KEGG" id="nva:G3M78_13745"/>
<evidence type="ECO:0000313" key="5">
    <source>
        <dbReference type="Proteomes" id="UP000594464"/>
    </source>
</evidence>
<dbReference type="EMBL" id="CP048620">
    <property type="protein sequence ID" value="QPJ66401.1"/>
    <property type="molecule type" value="Genomic_DNA"/>
</dbReference>
<dbReference type="PANTHER" id="PTHR11527">
    <property type="entry name" value="HEAT-SHOCK PROTEIN 20 FAMILY MEMBER"/>
    <property type="match status" value="1"/>
</dbReference>
<evidence type="ECO:0000256" key="1">
    <source>
        <dbReference type="PROSITE-ProRule" id="PRU00285"/>
    </source>
</evidence>
<dbReference type="Gene3D" id="2.60.40.790">
    <property type="match status" value="1"/>
</dbReference>
<dbReference type="PROSITE" id="PS01031">
    <property type="entry name" value="SHSP"/>
    <property type="match status" value="1"/>
</dbReference>
<dbReference type="InterPro" id="IPR002068">
    <property type="entry name" value="A-crystallin/Hsp20_dom"/>
</dbReference>
<dbReference type="AlphaFoldDB" id="A0A7T0C4I2"/>